<sequence>MDDKIQNGNNSSPFIVLSPAYTKDEVNALINLVAKYKHIILNKCTNSATNHAKEVAWVKISKEINKQGFQHTRNVDSLKTKWENLKKEARKASKNLINLKKSDDDILYQIVEMISETEPNTNINEMPHNWLEDINDLQDDENNSSKLWDDNDHKQSDSSEGDDEEKRVVDRSLNFSPQECSLLLKCIKDEKKYIFCKESTSRAIKMKNSAWSRITYKFNKMSPQKRTTKMLRTKFNNMKNMAKQINFKNFSTKNQHEKLEEDKNKKIKCEPHFEYKDDLDSDSDEQENNDDINAISNEHFEEISDPLSTVLKGDSGIDSLSQYGGCRQSENNEVIKLKLELLKYKLETAKLERQRIIEAAQAESEERESRAIETSLRLRAARLAVAAAQLQLAPDHPALRYDAREARAQAYLQQFPHD</sequence>
<dbReference type="SMART" id="SM00717">
    <property type="entry name" value="SANT"/>
    <property type="match status" value="2"/>
</dbReference>
<dbReference type="AlphaFoldDB" id="A0AAU9TV20"/>
<evidence type="ECO:0000313" key="10">
    <source>
        <dbReference type="Proteomes" id="UP001153954"/>
    </source>
</evidence>
<keyword evidence="10" id="KW-1185">Reference proteome</keyword>
<evidence type="ECO:0000256" key="1">
    <source>
        <dbReference type="ARBA" id="ARBA00011764"/>
    </source>
</evidence>
<evidence type="ECO:0000313" key="9">
    <source>
        <dbReference type="EMBL" id="CAH2091021.1"/>
    </source>
</evidence>
<proteinExistence type="predicted"/>
<evidence type="ECO:0000256" key="6">
    <source>
        <dbReference type="SAM" id="Coils"/>
    </source>
</evidence>
<feature type="coiled-coil region" evidence="6">
    <location>
        <begin position="75"/>
        <end position="102"/>
    </location>
</feature>
<keyword evidence="4" id="KW-0804">Transcription</keyword>
<dbReference type="PANTHER" id="PTHR21411:SF0">
    <property type="entry name" value="REGULATORY PROTEIN ZESTE"/>
    <property type="match status" value="1"/>
</dbReference>
<protein>
    <recommendedName>
        <fullName evidence="2">Regulatory protein zeste</fullName>
    </recommendedName>
</protein>
<evidence type="ECO:0000256" key="7">
    <source>
        <dbReference type="SAM" id="MobiDB-lite"/>
    </source>
</evidence>
<dbReference type="PANTHER" id="PTHR21411">
    <property type="entry name" value="APONTIC"/>
    <property type="match status" value="1"/>
</dbReference>
<keyword evidence="6" id="KW-0175">Coiled coil</keyword>
<organism evidence="9 10">
    <name type="scientific">Euphydryas editha</name>
    <name type="common">Edith's checkerspot</name>
    <dbReference type="NCBI Taxonomy" id="104508"/>
    <lineage>
        <taxon>Eukaryota</taxon>
        <taxon>Metazoa</taxon>
        <taxon>Ecdysozoa</taxon>
        <taxon>Arthropoda</taxon>
        <taxon>Hexapoda</taxon>
        <taxon>Insecta</taxon>
        <taxon>Pterygota</taxon>
        <taxon>Neoptera</taxon>
        <taxon>Endopterygota</taxon>
        <taxon>Lepidoptera</taxon>
        <taxon>Glossata</taxon>
        <taxon>Ditrysia</taxon>
        <taxon>Papilionoidea</taxon>
        <taxon>Nymphalidae</taxon>
        <taxon>Nymphalinae</taxon>
        <taxon>Euphydryas</taxon>
    </lineage>
</organism>
<dbReference type="EMBL" id="CAKOGL010000010">
    <property type="protein sequence ID" value="CAH2091021.1"/>
    <property type="molecule type" value="Genomic_DNA"/>
</dbReference>
<evidence type="ECO:0000256" key="4">
    <source>
        <dbReference type="ARBA" id="ARBA00023163"/>
    </source>
</evidence>
<comment type="caution">
    <text evidence="9">The sequence shown here is derived from an EMBL/GenBank/DDBJ whole genome shotgun (WGS) entry which is preliminary data.</text>
</comment>
<evidence type="ECO:0000259" key="8">
    <source>
        <dbReference type="SMART" id="SM00717"/>
    </source>
</evidence>
<comment type="function">
    <text evidence="5">Involved in transvection phenomena (= synapsis-dependent gene expression), where the synaptic pairing of chromosomes carrying genes with which zeste interacts influences the expression of these genes. Zeste binds to DNA and stimulates transcription from a nearby promoter.</text>
</comment>
<evidence type="ECO:0000256" key="5">
    <source>
        <dbReference type="ARBA" id="ARBA00025466"/>
    </source>
</evidence>
<dbReference type="InterPro" id="IPR001005">
    <property type="entry name" value="SANT/Myb"/>
</dbReference>
<dbReference type="Proteomes" id="UP001153954">
    <property type="component" value="Unassembled WGS sequence"/>
</dbReference>
<gene>
    <name evidence="9" type="ORF">EEDITHA_LOCUS6920</name>
</gene>
<dbReference type="InterPro" id="IPR028002">
    <property type="entry name" value="Myb_DNA-bind_5"/>
</dbReference>
<feature type="domain" description="Myb-like" evidence="8">
    <location>
        <begin position="17"/>
        <end position="88"/>
    </location>
</feature>
<comment type="subunit">
    <text evidence="1">Self-associates forming complexes of several hundred monomers.</text>
</comment>
<feature type="region of interest" description="Disordered" evidence="7">
    <location>
        <begin position="141"/>
        <end position="168"/>
    </location>
</feature>
<feature type="domain" description="Myb-like" evidence="8">
    <location>
        <begin position="171"/>
        <end position="241"/>
    </location>
</feature>
<feature type="coiled-coil region" evidence="6">
    <location>
        <begin position="334"/>
        <end position="366"/>
    </location>
</feature>
<reference evidence="9" key="1">
    <citation type="submission" date="2022-03" db="EMBL/GenBank/DDBJ databases">
        <authorList>
            <person name="Tunstrom K."/>
        </authorList>
    </citation>
    <scope>NUCLEOTIDE SEQUENCE</scope>
</reference>
<dbReference type="Pfam" id="PF13873">
    <property type="entry name" value="Myb_DNA-bind_5"/>
    <property type="match status" value="2"/>
</dbReference>
<evidence type="ECO:0000256" key="3">
    <source>
        <dbReference type="ARBA" id="ARBA00023015"/>
    </source>
</evidence>
<keyword evidence="3" id="KW-0805">Transcription regulation</keyword>
<name>A0AAU9TV20_EUPED</name>
<feature type="compositionally biased region" description="Basic and acidic residues" evidence="7">
    <location>
        <begin position="147"/>
        <end position="157"/>
    </location>
</feature>
<accession>A0AAU9TV20</accession>
<evidence type="ECO:0000256" key="2">
    <source>
        <dbReference type="ARBA" id="ARBA00016807"/>
    </source>
</evidence>
<dbReference type="Gene3D" id="1.10.10.60">
    <property type="entry name" value="Homeodomain-like"/>
    <property type="match status" value="1"/>
</dbReference>